<feature type="region of interest" description="Disordered" evidence="3">
    <location>
        <begin position="241"/>
        <end position="279"/>
    </location>
</feature>
<evidence type="ECO:0000256" key="1">
    <source>
        <dbReference type="ARBA" id="ARBA00004123"/>
    </source>
</evidence>
<proteinExistence type="predicted"/>
<organism evidence="4 5">
    <name type="scientific">Anopheles stephensi</name>
    <name type="common">Indo-Pakistan malaria mosquito</name>
    <dbReference type="NCBI Taxonomy" id="30069"/>
    <lineage>
        <taxon>Eukaryota</taxon>
        <taxon>Metazoa</taxon>
        <taxon>Ecdysozoa</taxon>
        <taxon>Arthropoda</taxon>
        <taxon>Hexapoda</taxon>
        <taxon>Insecta</taxon>
        <taxon>Pterygota</taxon>
        <taxon>Neoptera</taxon>
        <taxon>Endopterygota</taxon>
        <taxon>Diptera</taxon>
        <taxon>Nematocera</taxon>
        <taxon>Culicoidea</taxon>
        <taxon>Culicidae</taxon>
        <taxon>Anophelinae</taxon>
        <taxon>Anopheles</taxon>
    </lineage>
</organism>
<dbReference type="STRING" id="30069.A0A182Y685"/>
<dbReference type="VEuPathDB" id="VectorBase:ASTEI20_044479"/>
<feature type="compositionally biased region" description="Basic and acidic residues" evidence="3">
    <location>
        <begin position="182"/>
        <end position="199"/>
    </location>
</feature>
<evidence type="ECO:0000313" key="4">
    <source>
        <dbReference type="EnsemblMetazoa" id="ASTEI03971-PA"/>
    </source>
</evidence>
<evidence type="ECO:0000313" key="5">
    <source>
        <dbReference type="Proteomes" id="UP000076408"/>
    </source>
</evidence>
<dbReference type="InterPro" id="IPR033482">
    <property type="entry name" value="EMSY"/>
</dbReference>
<reference evidence="4" key="2">
    <citation type="submission" date="2020-05" db="UniProtKB">
        <authorList>
            <consortium name="EnsemblMetazoa"/>
        </authorList>
    </citation>
    <scope>IDENTIFICATION</scope>
    <source>
        <strain evidence="4">Indian</strain>
    </source>
</reference>
<dbReference type="GO" id="GO:0006355">
    <property type="term" value="P:regulation of DNA-templated transcription"/>
    <property type="evidence" value="ECO:0007669"/>
    <property type="project" value="InterPro"/>
</dbReference>
<name>A0A182Y685_ANOST</name>
<accession>A0A182Y685</accession>
<sequence>MWPMKLDMTREECRGVLRRLELESYGTLISTFRAQGSLSKEKQRLLEELRRMLHISNDRHRAEARRVANDERLTTVAEIIAGPNSGQDWRREGHRTFPILPRTVPHTALTYIANTVFEQLTLANAKLPHPADTGCDRLKNADEMFKFELVRKESTLFENGFVRDAAVVTSDPLQDIMTKSYINHEEKRTDASRTDEKPTLDPVPDSDVTLPNGDKTTAGPSEPVPDQSSLCDILLNTNNRSECADRLQPKSNKPTADRSPRKKPQAAKRTWKSKASYPPAKLFKQATLSKNGKQSSRANNLHSPHLIHSYAVPFDVKDGTANGGPAPEPLQLQQHLMANLPPQNQATNQGVADGTNGKIATILNAG</sequence>
<evidence type="ECO:0000256" key="2">
    <source>
        <dbReference type="ARBA" id="ARBA00023242"/>
    </source>
</evidence>
<dbReference type="VEuPathDB" id="VectorBase:ASTEI03971"/>
<dbReference type="PANTHER" id="PTHR16500:SF3">
    <property type="entry name" value="BRCA2-INTERACTING TRANSCRIPTIONAL REPRESSOR EMSY"/>
    <property type="match status" value="1"/>
</dbReference>
<dbReference type="Gene3D" id="1.10.1240.40">
    <property type="entry name" value="ENT domain"/>
    <property type="match status" value="1"/>
</dbReference>
<protein>
    <submittedName>
        <fullName evidence="4">Uncharacterized protein</fullName>
    </submittedName>
</protein>
<dbReference type="AlphaFoldDB" id="A0A182Y685"/>
<dbReference type="VEuPathDB" id="VectorBase:ASTE007675"/>
<dbReference type="Proteomes" id="UP000076408">
    <property type="component" value="Unassembled WGS sequence"/>
</dbReference>
<feature type="region of interest" description="Disordered" evidence="3">
    <location>
        <begin position="179"/>
        <end position="229"/>
    </location>
</feature>
<dbReference type="SMART" id="SM01191">
    <property type="entry name" value="ENT"/>
    <property type="match status" value="1"/>
</dbReference>
<dbReference type="InterPro" id="IPR005491">
    <property type="entry name" value="ENT_dom"/>
</dbReference>
<evidence type="ECO:0000256" key="3">
    <source>
        <dbReference type="SAM" id="MobiDB-lite"/>
    </source>
</evidence>
<dbReference type="SUPFAM" id="SSF158639">
    <property type="entry name" value="ENT-like"/>
    <property type="match status" value="1"/>
</dbReference>
<comment type="subcellular location">
    <subcellularLocation>
        <location evidence="1">Nucleus</location>
    </subcellularLocation>
</comment>
<dbReference type="PANTHER" id="PTHR16500">
    <property type="entry name" value="BRCA2-INTERACTING TRANSCRIPTIONAL REPRESSOR EMSY"/>
    <property type="match status" value="1"/>
</dbReference>
<dbReference type="InterPro" id="IPR036142">
    <property type="entry name" value="ENT_dom-like_sf"/>
</dbReference>
<dbReference type="EnsemblMetazoa" id="ASTEI03971-RA">
    <property type="protein sequence ID" value="ASTEI03971-PA"/>
    <property type="gene ID" value="ASTEI03971"/>
</dbReference>
<keyword evidence="5" id="KW-1185">Reference proteome</keyword>
<feature type="compositionally biased region" description="Basic residues" evidence="3">
    <location>
        <begin position="260"/>
        <end position="272"/>
    </location>
</feature>
<dbReference type="PROSITE" id="PS51138">
    <property type="entry name" value="ENT"/>
    <property type="match status" value="1"/>
</dbReference>
<dbReference type="GO" id="GO:0005654">
    <property type="term" value="C:nucleoplasm"/>
    <property type="evidence" value="ECO:0007669"/>
    <property type="project" value="TreeGrafter"/>
</dbReference>
<reference evidence="5" key="1">
    <citation type="journal article" date="2014" name="Genome Biol.">
        <title>Genome analysis of a major urban malaria vector mosquito, Anopheles stephensi.</title>
        <authorList>
            <person name="Jiang X."/>
            <person name="Peery A."/>
            <person name="Hall A.B."/>
            <person name="Sharma A."/>
            <person name="Chen X.G."/>
            <person name="Waterhouse R.M."/>
            <person name="Komissarov A."/>
            <person name="Riehle M.M."/>
            <person name="Shouche Y."/>
            <person name="Sharakhova M.V."/>
            <person name="Lawson D."/>
            <person name="Pakpour N."/>
            <person name="Arensburger P."/>
            <person name="Davidson V.L."/>
            <person name="Eiglmeier K."/>
            <person name="Emrich S."/>
            <person name="George P."/>
            <person name="Kennedy R.C."/>
            <person name="Mane S.P."/>
            <person name="Maslen G."/>
            <person name="Oringanje C."/>
            <person name="Qi Y."/>
            <person name="Settlage R."/>
            <person name="Tojo M."/>
            <person name="Tubio J.M."/>
            <person name="Unger M.F."/>
            <person name="Wang B."/>
            <person name="Vernick K.D."/>
            <person name="Ribeiro J.M."/>
            <person name="James A.A."/>
            <person name="Michel K."/>
            <person name="Riehle M.A."/>
            <person name="Luckhart S."/>
            <person name="Sharakhov I.V."/>
            <person name="Tu Z."/>
        </authorList>
    </citation>
    <scope>NUCLEOTIDE SEQUENCE [LARGE SCALE GENOMIC DNA]</scope>
    <source>
        <strain evidence="5">Indian</strain>
    </source>
</reference>
<dbReference type="Pfam" id="PF03735">
    <property type="entry name" value="ENT"/>
    <property type="match status" value="1"/>
</dbReference>
<keyword evidence="2" id="KW-0539">Nucleus</keyword>